<feature type="compositionally biased region" description="Basic and acidic residues" evidence="3">
    <location>
        <begin position="8"/>
        <end position="30"/>
    </location>
</feature>
<dbReference type="InterPro" id="IPR050692">
    <property type="entry name" value="HTH_transcr_repressor_FabR"/>
</dbReference>
<sequence length="239" mass="26847">MNGRTPSSRRERSAKSRSRETPSREERKEATRRAIIAAALKLLDERSFSGLSLREVTREAGIVPAAFYRHFESMDALGLVLIDESFRTLREMLRSARAGKLDPNRVIESTVEILVAGVAEQREHWRFIGRERSSGVTVLRYAIRTEIRLITSELATDLARFPGLNEWSTEDLNILASLFVNSMIIIAEAIEDAHDAAALDEIKRTAVKQLRMITVGVNAWEPAPEADEDDEDDSEAPTL</sequence>
<dbReference type="SUPFAM" id="SSF46689">
    <property type="entry name" value="Homeodomain-like"/>
    <property type="match status" value="1"/>
</dbReference>
<name>A0ABY3TNA3_9MYCO</name>
<feature type="region of interest" description="Disordered" evidence="3">
    <location>
        <begin position="1"/>
        <end position="30"/>
    </location>
</feature>
<evidence type="ECO:0000256" key="1">
    <source>
        <dbReference type="ARBA" id="ARBA00023125"/>
    </source>
</evidence>
<dbReference type="PROSITE" id="PS50977">
    <property type="entry name" value="HTH_TETR_2"/>
    <property type="match status" value="1"/>
</dbReference>
<accession>A0ABY3TNA3</accession>
<dbReference type="Gene3D" id="1.10.357.10">
    <property type="entry name" value="Tetracycline Repressor, domain 2"/>
    <property type="match status" value="1"/>
</dbReference>
<dbReference type="PANTHER" id="PTHR47752:SF1">
    <property type="entry name" value="HTH-TYPE TRANSCRIPTIONAL REPRESSOR FABR"/>
    <property type="match status" value="1"/>
</dbReference>
<dbReference type="InterPro" id="IPR009057">
    <property type="entry name" value="Homeodomain-like_sf"/>
</dbReference>
<dbReference type="RefSeq" id="WP_240178320.1">
    <property type="nucleotide sequence ID" value="NZ_CP092362.2"/>
</dbReference>
<evidence type="ECO:0000313" key="6">
    <source>
        <dbReference type="Proteomes" id="UP001055337"/>
    </source>
</evidence>
<evidence type="ECO:0000256" key="3">
    <source>
        <dbReference type="SAM" id="MobiDB-lite"/>
    </source>
</evidence>
<feature type="domain" description="HTH tetR-type" evidence="4">
    <location>
        <begin position="29"/>
        <end position="89"/>
    </location>
</feature>
<evidence type="ECO:0000259" key="4">
    <source>
        <dbReference type="PROSITE" id="PS50977"/>
    </source>
</evidence>
<dbReference type="InterPro" id="IPR001647">
    <property type="entry name" value="HTH_TetR"/>
</dbReference>
<evidence type="ECO:0000256" key="2">
    <source>
        <dbReference type="PROSITE-ProRule" id="PRU00335"/>
    </source>
</evidence>
<dbReference type="Gene3D" id="1.10.10.60">
    <property type="entry name" value="Homeodomain-like"/>
    <property type="match status" value="1"/>
</dbReference>
<reference evidence="5" key="1">
    <citation type="submission" date="2022-08" db="EMBL/GenBank/DDBJ databases">
        <title>Whole genome sequencing of non-tuberculosis mycobacteria type-strains.</title>
        <authorList>
            <person name="Igarashi Y."/>
            <person name="Osugi A."/>
            <person name="Mitarai S."/>
        </authorList>
    </citation>
    <scope>NUCLEOTIDE SEQUENCE</scope>
    <source>
        <strain evidence="5">JCM 16369</strain>
    </source>
</reference>
<dbReference type="Proteomes" id="UP001055337">
    <property type="component" value="Chromosome"/>
</dbReference>
<gene>
    <name evidence="5" type="ORF">MI149_01265</name>
</gene>
<proteinExistence type="predicted"/>
<dbReference type="PANTHER" id="PTHR47752">
    <property type="entry name" value="HTH-TYPE TRANSCRIPTIONAL REPRESSOR FABR"/>
    <property type="match status" value="1"/>
</dbReference>
<dbReference type="Pfam" id="PF00440">
    <property type="entry name" value="TetR_N"/>
    <property type="match status" value="1"/>
</dbReference>
<feature type="DNA-binding region" description="H-T-H motif" evidence="2">
    <location>
        <begin position="52"/>
        <end position="71"/>
    </location>
</feature>
<evidence type="ECO:0000313" key="5">
    <source>
        <dbReference type="EMBL" id="ULN41811.1"/>
    </source>
</evidence>
<keyword evidence="1 2" id="KW-0238">DNA-binding</keyword>
<keyword evidence="6" id="KW-1185">Reference proteome</keyword>
<protein>
    <submittedName>
        <fullName evidence="5">TetR family transcriptional regulator</fullName>
    </submittedName>
</protein>
<dbReference type="EMBL" id="CP092362">
    <property type="protein sequence ID" value="ULN41811.1"/>
    <property type="molecule type" value="Genomic_DNA"/>
</dbReference>
<organism evidence="5 6">
    <name type="scientific">Mycolicibacterium crocinum</name>
    <dbReference type="NCBI Taxonomy" id="388459"/>
    <lineage>
        <taxon>Bacteria</taxon>
        <taxon>Bacillati</taxon>
        <taxon>Actinomycetota</taxon>
        <taxon>Actinomycetes</taxon>
        <taxon>Mycobacteriales</taxon>
        <taxon>Mycobacteriaceae</taxon>
        <taxon>Mycolicibacterium</taxon>
    </lineage>
</organism>
<dbReference type="PRINTS" id="PR00455">
    <property type="entry name" value="HTHTETR"/>
</dbReference>